<reference evidence="4" key="1">
    <citation type="journal article" date="2019" name="Int. J. Syst. Evol. Microbiol.">
        <title>The Global Catalogue of Microorganisms (GCM) 10K type strain sequencing project: providing services to taxonomists for standard genome sequencing and annotation.</title>
        <authorList>
            <consortium name="The Broad Institute Genomics Platform"/>
            <consortium name="The Broad Institute Genome Sequencing Center for Infectious Disease"/>
            <person name="Wu L."/>
            <person name="Ma J."/>
        </authorList>
    </citation>
    <scope>NUCLEOTIDE SEQUENCE [LARGE SCALE GENOMIC DNA]</scope>
    <source>
        <strain evidence="4">CGMCC 4.7204</strain>
    </source>
</reference>
<accession>A0ABV8LDX3</accession>
<dbReference type="SUPFAM" id="SSF56801">
    <property type="entry name" value="Acetyl-CoA synthetase-like"/>
    <property type="match status" value="1"/>
</dbReference>
<dbReference type="GO" id="GO:0016874">
    <property type="term" value="F:ligase activity"/>
    <property type="evidence" value="ECO:0007669"/>
    <property type="project" value="UniProtKB-KW"/>
</dbReference>
<dbReference type="RefSeq" id="WP_378554260.1">
    <property type="nucleotide sequence ID" value="NZ_JBHSBA010000015.1"/>
</dbReference>
<dbReference type="NCBIfam" id="NF004837">
    <property type="entry name" value="PRK06187.1"/>
    <property type="match status" value="1"/>
</dbReference>
<dbReference type="Pfam" id="PF00501">
    <property type="entry name" value="AMP-binding"/>
    <property type="match status" value="1"/>
</dbReference>
<dbReference type="PANTHER" id="PTHR43767">
    <property type="entry name" value="LONG-CHAIN-FATTY-ACID--COA LIGASE"/>
    <property type="match status" value="1"/>
</dbReference>
<feature type="domain" description="AMP-binding enzyme C-terminal" evidence="2">
    <location>
        <begin position="419"/>
        <end position="494"/>
    </location>
</feature>
<dbReference type="Pfam" id="PF13193">
    <property type="entry name" value="AMP-binding_C"/>
    <property type="match status" value="1"/>
</dbReference>
<comment type="caution">
    <text evidence="3">The sequence shown here is derived from an EMBL/GenBank/DDBJ whole genome shotgun (WGS) entry which is preliminary data.</text>
</comment>
<dbReference type="InterPro" id="IPR025110">
    <property type="entry name" value="AMP-bd_C"/>
</dbReference>
<feature type="domain" description="AMP-dependent synthetase/ligase" evidence="1">
    <location>
        <begin position="8"/>
        <end position="369"/>
    </location>
</feature>
<dbReference type="InterPro" id="IPR045851">
    <property type="entry name" value="AMP-bd_C_sf"/>
</dbReference>
<dbReference type="PROSITE" id="PS00455">
    <property type="entry name" value="AMP_BINDING"/>
    <property type="match status" value="1"/>
</dbReference>
<organism evidence="3 4">
    <name type="scientific">Nocardia rhizosphaerae</name>
    <dbReference type="NCBI Taxonomy" id="1691571"/>
    <lineage>
        <taxon>Bacteria</taxon>
        <taxon>Bacillati</taxon>
        <taxon>Actinomycetota</taxon>
        <taxon>Actinomycetes</taxon>
        <taxon>Mycobacteriales</taxon>
        <taxon>Nocardiaceae</taxon>
        <taxon>Nocardia</taxon>
    </lineage>
</organism>
<gene>
    <name evidence="3" type="ORF">ACFOW8_26525</name>
</gene>
<dbReference type="InterPro" id="IPR020845">
    <property type="entry name" value="AMP-binding_CS"/>
</dbReference>
<evidence type="ECO:0000313" key="3">
    <source>
        <dbReference type="EMBL" id="MFC4128489.1"/>
    </source>
</evidence>
<dbReference type="Gene3D" id="3.40.50.12780">
    <property type="entry name" value="N-terminal domain of ligase-like"/>
    <property type="match status" value="1"/>
</dbReference>
<evidence type="ECO:0000313" key="4">
    <source>
        <dbReference type="Proteomes" id="UP001595767"/>
    </source>
</evidence>
<dbReference type="Gene3D" id="3.30.300.30">
    <property type="match status" value="1"/>
</dbReference>
<evidence type="ECO:0000259" key="1">
    <source>
        <dbReference type="Pfam" id="PF00501"/>
    </source>
</evidence>
<protein>
    <submittedName>
        <fullName evidence="3">Long-chain fatty acid--CoA ligase</fullName>
    </submittedName>
</protein>
<name>A0ABV8LDX3_9NOCA</name>
<dbReference type="InterPro" id="IPR042099">
    <property type="entry name" value="ANL_N_sf"/>
</dbReference>
<keyword evidence="4" id="KW-1185">Reference proteome</keyword>
<dbReference type="PANTHER" id="PTHR43767:SF1">
    <property type="entry name" value="NONRIBOSOMAL PEPTIDE SYNTHASE PES1 (EUROFUNG)-RELATED"/>
    <property type="match status" value="1"/>
</dbReference>
<evidence type="ECO:0000259" key="2">
    <source>
        <dbReference type="Pfam" id="PF13193"/>
    </source>
</evidence>
<proteinExistence type="predicted"/>
<sequence length="513" mass="55293">MYLTQGLHRAVQQHPERVMTIYRDRRRRYAEAAQRIAALAGALRGLGVGDDEPVAILSLNSDRYSEFLLAVPWANAVINPVNIRWSPAEIVYSLTDSDSRVLFVDEAFAPMVAAIREQSECVRTVVYCGEGPAPEGMLDYEELVAASAPIPDARRGGHAVAGVFYTGGTTGFPKGVLLSHANLQTSTLGGLATGLFDEDSRILHAAPMFHLADLFLWACGVSLGGTHVIVPAFDPAAVLAAIQEHRATETVLIPIMIQLLADHPAAAEHDLSSIRHLFYGGAPISRAVLDRAVAAFPHARFVQAYGMTEVAAVATMLTPDDHNDTRPGSAGRALPHSEVRIVDAEDLEVPRGTVGEIVVGGGHVMLGYLNRPEETAAVLRDGWMHTGDGGFMDDAGYVHVVDRLKDMIITGGENVYSAEVENAISAHPAVAVCAVIGIPDPTWGERVHAVIVCHAGRTVTFEEICEHTKVLIAGYKVPRSIEITESLPLSGAGKILKHELRKPFWNESERQVS</sequence>
<dbReference type="EMBL" id="JBHSBA010000015">
    <property type="protein sequence ID" value="MFC4128489.1"/>
    <property type="molecule type" value="Genomic_DNA"/>
</dbReference>
<dbReference type="Proteomes" id="UP001595767">
    <property type="component" value="Unassembled WGS sequence"/>
</dbReference>
<dbReference type="CDD" id="cd17631">
    <property type="entry name" value="FACL_FadD13-like"/>
    <property type="match status" value="1"/>
</dbReference>
<keyword evidence="3" id="KW-0436">Ligase</keyword>
<dbReference type="InterPro" id="IPR050237">
    <property type="entry name" value="ATP-dep_AMP-bd_enzyme"/>
</dbReference>
<dbReference type="InterPro" id="IPR000873">
    <property type="entry name" value="AMP-dep_synth/lig_dom"/>
</dbReference>